<gene>
    <name evidence="3" type="ORF">R1sor_006308</name>
</gene>
<evidence type="ECO:0000256" key="1">
    <source>
        <dbReference type="SAM" id="SignalP"/>
    </source>
</evidence>
<dbReference type="PANTHER" id="PTHR11017:SF385">
    <property type="entry name" value="DISEASE RESISTANCE PROTEIN (TIR-NBS-LRR CLASS)-RELATED"/>
    <property type="match status" value="1"/>
</dbReference>
<dbReference type="Proteomes" id="UP001633002">
    <property type="component" value="Unassembled WGS sequence"/>
</dbReference>
<keyword evidence="1" id="KW-0732">Signal</keyword>
<dbReference type="Gene3D" id="1.10.8.430">
    <property type="entry name" value="Helical domain of apoptotic protease-activating factors"/>
    <property type="match status" value="1"/>
</dbReference>
<dbReference type="AlphaFoldDB" id="A0ABD3HM94"/>
<comment type="caution">
    <text evidence="3">The sequence shown here is derived from an EMBL/GenBank/DDBJ whole genome shotgun (WGS) entry which is preliminary data.</text>
</comment>
<dbReference type="InterPro" id="IPR042197">
    <property type="entry name" value="Apaf_helical"/>
</dbReference>
<accession>A0ABD3HM94</accession>
<organism evidence="3 4">
    <name type="scientific">Riccia sorocarpa</name>
    <dbReference type="NCBI Taxonomy" id="122646"/>
    <lineage>
        <taxon>Eukaryota</taxon>
        <taxon>Viridiplantae</taxon>
        <taxon>Streptophyta</taxon>
        <taxon>Embryophyta</taxon>
        <taxon>Marchantiophyta</taxon>
        <taxon>Marchantiopsida</taxon>
        <taxon>Marchantiidae</taxon>
        <taxon>Marchantiales</taxon>
        <taxon>Ricciaceae</taxon>
        <taxon>Riccia</taxon>
    </lineage>
</organism>
<dbReference type="Pfam" id="PF00931">
    <property type="entry name" value="NB-ARC"/>
    <property type="match status" value="1"/>
</dbReference>
<dbReference type="InterPro" id="IPR044974">
    <property type="entry name" value="Disease_R_plants"/>
</dbReference>
<sequence length="317" mass="36301">MSFAYPGRSSAETVPWFLLVTVLAACASGARLHHDFDRVRRRYKWAVYGLGETQVSRETFNVQVVLEASSRFGDEFFMVNCDHFSICRPESKECDSYQHIVKLLNSVHTSEQERKTKGKIEGIVGAEPLVSSIVEHQLQHHVFLGLCGMGGVGKTTVAKLVFERLEDTFEYTCFFEDFKLISGNKDEMKERIWKQLRRYGKPISTEDTSLEVYVPLLRYEDAMALFLSYAFPGGKKPAGSLEDTVEKIVKRCDGLPLTLEVLGTYLSTVEDERIWEDFPDVLRAAESIDCLEERLWAKLQVSFDALHPDEREMWRVC</sequence>
<name>A0ABD3HM94_9MARC</name>
<feature type="signal peptide" evidence="1">
    <location>
        <begin position="1"/>
        <end position="32"/>
    </location>
</feature>
<dbReference type="Gene3D" id="3.40.50.300">
    <property type="entry name" value="P-loop containing nucleotide triphosphate hydrolases"/>
    <property type="match status" value="1"/>
</dbReference>
<evidence type="ECO:0000259" key="2">
    <source>
        <dbReference type="Pfam" id="PF00931"/>
    </source>
</evidence>
<reference evidence="3 4" key="1">
    <citation type="submission" date="2024-09" db="EMBL/GenBank/DDBJ databases">
        <title>Chromosome-scale assembly of Riccia sorocarpa.</title>
        <authorList>
            <person name="Paukszto L."/>
        </authorList>
    </citation>
    <scope>NUCLEOTIDE SEQUENCE [LARGE SCALE GENOMIC DNA]</scope>
    <source>
        <strain evidence="3">LP-2024</strain>
        <tissue evidence="3">Aerial parts of the thallus</tissue>
    </source>
</reference>
<dbReference type="PANTHER" id="PTHR11017">
    <property type="entry name" value="LEUCINE-RICH REPEAT-CONTAINING PROTEIN"/>
    <property type="match status" value="1"/>
</dbReference>
<feature type="chain" id="PRO_5044762974" description="NB-ARC domain-containing protein" evidence="1">
    <location>
        <begin position="33"/>
        <end position="317"/>
    </location>
</feature>
<dbReference type="InterPro" id="IPR002182">
    <property type="entry name" value="NB-ARC"/>
</dbReference>
<feature type="domain" description="NB-ARC" evidence="2">
    <location>
        <begin position="139"/>
        <end position="198"/>
    </location>
</feature>
<evidence type="ECO:0000313" key="4">
    <source>
        <dbReference type="Proteomes" id="UP001633002"/>
    </source>
</evidence>
<protein>
    <recommendedName>
        <fullName evidence="2">NB-ARC domain-containing protein</fullName>
    </recommendedName>
</protein>
<keyword evidence="4" id="KW-1185">Reference proteome</keyword>
<dbReference type="EMBL" id="JBJQOH010000003">
    <property type="protein sequence ID" value="KAL3692657.1"/>
    <property type="molecule type" value="Genomic_DNA"/>
</dbReference>
<dbReference type="InterPro" id="IPR027417">
    <property type="entry name" value="P-loop_NTPase"/>
</dbReference>
<proteinExistence type="predicted"/>
<dbReference type="SUPFAM" id="SSF52540">
    <property type="entry name" value="P-loop containing nucleoside triphosphate hydrolases"/>
    <property type="match status" value="1"/>
</dbReference>
<evidence type="ECO:0000313" key="3">
    <source>
        <dbReference type="EMBL" id="KAL3692657.1"/>
    </source>
</evidence>